<keyword evidence="3" id="KW-1185">Reference proteome</keyword>
<evidence type="ECO:0000256" key="1">
    <source>
        <dbReference type="SAM" id="Phobius"/>
    </source>
</evidence>
<keyword evidence="1" id="KW-0812">Transmembrane</keyword>
<organism evidence="2 3">
    <name type="scientific">Fragilariopsis cylindrus CCMP1102</name>
    <dbReference type="NCBI Taxonomy" id="635003"/>
    <lineage>
        <taxon>Eukaryota</taxon>
        <taxon>Sar</taxon>
        <taxon>Stramenopiles</taxon>
        <taxon>Ochrophyta</taxon>
        <taxon>Bacillariophyta</taxon>
        <taxon>Bacillariophyceae</taxon>
        <taxon>Bacillariophycidae</taxon>
        <taxon>Bacillariales</taxon>
        <taxon>Bacillariaceae</taxon>
        <taxon>Fragilariopsis</taxon>
    </lineage>
</organism>
<dbReference type="InParanoid" id="A0A1E7FQI0"/>
<protein>
    <submittedName>
        <fullName evidence="2">Uncharacterized protein</fullName>
    </submittedName>
</protein>
<sequence>SKQFHVAWTGIAEAVLGLGLLIGGISSIVSSSSSSSLTTPFTSTAGLESDCAAGLFLLTTLITPANIYMYTHGAKLPMDSEPLPITFHGVRWLMQVILLGFLYQIGDETFQVLL</sequence>
<gene>
    <name evidence="2" type="ORF">FRACYDRAFT_216427</name>
</gene>
<dbReference type="AlphaFoldDB" id="A0A1E7FQI0"/>
<feature type="non-terminal residue" evidence="2">
    <location>
        <position position="1"/>
    </location>
</feature>
<feature type="transmembrane region" description="Helical" evidence="1">
    <location>
        <begin position="51"/>
        <end position="69"/>
    </location>
</feature>
<evidence type="ECO:0000313" key="3">
    <source>
        <dbReference type="Proteomes" id="UP000095751"/>
    </source>
</evidence>
<dbReference type="PANTHER" id="PTHR36974">
    <property type="entry name" value="MEMBRANE PROTEIN-RELATED"/>
    <property type="match status" value="1"/>
</dbReference>
<keyword evidence="1" id="KW-1133">Transmembrane helix</keyword>
<dbReference type="PANTHER" id="PTHR36974:SF1">
    <property type="entry name" value="DOXX FAMILY MEMBRANE PROTEIN"/>
    <property type="match status" value="1"/>
</dbReference>
<name>A0A1E7FQI0_9STRA</name>
<feature type="transmembrane region" description="Helical" evidence="1">
    <location>
        <begin position="89"/>
        <end position="106"/>
    </location>
</feature>
<evidence type="ECO:0000313" key="2">
    <source>
        <dbReference type="EMBL" id="OEU20408.1"/>
    </source>
</evidence>
<reference evidence="2 3" key="1">
    <citation type="submission" date="2016-09" db="EMBL/GenBank/DDBJ databases">
        <title>Extensive genetic diversity and differential bi-allelic expression allows diatom success in the polar Southern Ocean.</title>
        <authorList>
            <consortium name="DOE Joint Genome Institute"/>
            <person name="Mock T."/>
            <person name="Otillar R.P."/>
            <person name="Strauss J."/>
            <person name="Dupont C."/>
            <person name="Frickenhaus S."/>
            <person name="Maumus F."/>
            <person name="Mcmullan M."/>
            <person name="Sanges R."/>
            <person name="Schmutz J."/>
            <person name="Toseland A."/>
            <person name="Valas R."/>
            <person name="Veluchamy A."/>
            <person name="Ward B.J."/>
            <person name="Allen A."/>
            <person name="Barry K."/>
            <person name="Falciatore A."/>
            <person name="Ferrante M."/>
            <person name="Fortunato A.E."/>
            <person name="Gloeckner G."/>
            <person name="Gruber A."/>
            <person name="Hipkin R."/>
            <person name="Janech M."/>
            <person name="Kroth P."/>
            <person name="Leese F."/>
            <person name="Lindquist E."/>
            <person name="Lyon B.R."/>
            <person name="Martin J."/>
            <person name="Mayer C."/>
            <person name="Parker M."/>
            <person name="Quesneville H."/>
            <person name="Raymond J."/>
            <person name="Uhlig C."/>
            <person name="Valentin K.U."/>
            <person name="Worden A.Z."/>
            <person name="Armbrust E.V."/>
            <person name="Bowler C."/>
            <person name="Green B."/>
            <person name="Moulton V."/>
            <person name="Van Oosterhout C."/>
            <person name="Grigoriev I."/>
        </authorList>
    </citation>
    <scope>NUCLEOTIDE SEQUENCE [LARGE SCALE GENOMIC DNA]</scope>
    <source>
        <strain evidence="2 3">CCMP1102</strain>
    </source>
</reference>
<dbReference type="EMBL" id="KV784354">
    <property type="protein sequence ID" value="OEU20408.1"/>
    <property type="molecule type" value="Genomic_DNA"/>
</dbReference>
<feature type="transmembrane region" description="Helical" evidence="1">
    <location>
        <begin position="6"/>
        <end position="30"/>
    </location>
</feature>
<dbReference type="KEGG" id="fcy:FRACYDRAFT_216427"/>
<dbReference type="Proteomes" id="UP000095751">
    <property type="component" value="Unassembled WGS sequence"/>
</dbReference>
<keyword evidence="1" id="KW-0472">Membrane</keyword>
<dbReference type="OrthoDB" id="533393at2759"/>
<proteinExistence type="predicted"/>
<accession>A0A1E7FQI0</accession>